<dbReference type="Gene3D" id="2.30.130.30">
    <property type="entry name" value="Hypothetical protein"/>
    <property type="match status" value="1"/>
</dbReference>
<evidence type="ECO:0000313" key="2">
    <source>
        <dbReference type="Proteomes" id="UP001500390"/>
    </source>
</evidence>
<dbReference type="Proteomes" id="UP001500390">
    <property type="component" value="Unassembled WGS sequence"/>
</dbReference>
<protein>
    <recommendedName>
        <fullName evidence="3">ASCH domain-containing protein</fullName>
    </recommendedName>
</protein>
<name>A0ABP8KD93_9MICO</name>
<proteinExistence type="predicted"/>
<dbReference type="SUPFAM" id="SSF88697">
    <property type="entry name" value="PUA domain-like"/>
    <property type="match status" value="1"/>
</dbReference>
<dbReference type="EMBL" id="BAABFX010000055">
    <property type="protein sequence ID" value="GAA4404014.1"/>
    <property type="molecule type" value="Genomic_DNA"/>
</dbReference>
<keyword evidence="2" id="KW-1185">Reference proteome</keyword>
<evidence type="ECO:0008006" key="3">
    <source>
        <dbReference type="Google" id="ProtNLM"/>
    </source>
</evidence>
<dbReference type="InterPro" id="IPR015947">
    <property type="entry name" value="PUA-like_sf"/>
</dbReference>
<reference evidence="2" key="1">
    <citation type="journal article" date="2019" name="Int. J. Syst. Evol. Microbiol.">
        <title>The Global Catalogue of Microorganisms (GCM) 10K type strain sequencing project: providing services to taxonomists for standard genome sequencing and annotation.</title>
        <authorList>
            <consortium name="The Broad Institute Genomics Platform"/>
            <consortium name="The Broad Institute Genome Sequencing Center for Infectious Disease"/>
            <person name="Wu L."/>
            <person name="Ma J."/>
        </authorList>
    </citation>
    <scope>NUCLEOTIDE SEQUENCE [LARGE SCALE GENOMIC DNA]</scope>
    <source>
        <strain evidence="2">JCM 17738</strain>
    </source>
</reference>
<comment type="caution">
    <text evidence="1">The sequence shown here is derived from an EMBL/GenBank/DDBJ whole genome shotgun (WGS) entry which is preliminary data.</text>
</comment>
<sequence>MTADLSAPDTDLMVVSIHPRHVATILSGEKTVELRRTRPHVAAGQPIAIYSTSPESALVAVGSVDRVQVSTPSALRTPSLLLDARVSEREYDAYFTGTDRAVAVHLRDVAPLQNRVTLSHLRSRRRYTPPQTWHFFDAAGLRALLGDHAAHDELVAWI</sequence>
<organism evidence="1 2">
    <name type="scientific">Ornithinibacter aureus</name>
    <dbReference type="NCBI Taxonomy" id="622664"/>
    <lineage>
        <taxon>Bacteria</taxon>
        <taxon>Bacillati</taxon>
        <taxon>Actinomycetota</taxon>
        <taxon>Actinomycetes</taxon>
        <taxon>Micrococcales</taxon>
        <taxon>Intrasporangiaceae</taxon>
        <taxon>Ornithinibacter</taxon>
    </lineage>
</organism>
<evidence type="ECO:0000313" key="1">
    <source>
        <dbReference type="EMBL" id="GAA4404014.1"/>
    </source>
</evidence>
<gene>
    <name evidence="1" type="ORF">GCM10023153_34410</name>
</gene>
<accession>A0ABP8KD93</accession>